<comment type="caution">
    <text evidence="2">The sequence shown here is derived from an EMBL/GenBank/DDBJ whole genome shotgun (WGS) entry which is preliminary data.</text>
</comment>
<organism evidence="2 3">
    <name type="scientific">Ferranicluibacter rubi</name>
    <dbReference type="NCBI Taxonomy" id="2715133"/>
    <lineage>
        <taxon>Bacteria</taxon>
        <taxon>Pseudomonadati</taxon>
        <taxon>Pseudomonadota</taxon>
        <taxon>Alphaproteobacteria</taxon>
        <taxon>Hyphomicrobiales</taxon>
        <taxon>Rhizobiaceae</taxon>
        <taxon>Ferranicluibacter</taxon>
    </lineage>
</organism>
<accession>A0AA44CCC4</accession>
<dbReference type="Proteomes" id="UP001155840">
    <property type="component" value="Unassembled WGS sequence"/>
</dbReference>
<proteinExistence type="predicted"/>
<dbReference type="AlphaFoldDB" id="A0AA44CCC4"/>
<gene>
    <name evidence="2" type="ORF">G8E10_18530</name>
</gene>
<dbReference type="InterPro" id="IPR009492">
    <property type="entry name" value="TniQ"/>
</dbReference>
<dbReference type="Pfam" id="PF06527">
    <property type="entry name" value="TniQ"/>
    <property type="match status" value="1"/>
</dbReference>
<reference evidence="2" key="1">
    <citation type="submission" date="2020-03" db="EMBL/GenBank/DDBJ databases">
        <title>Ferranicluibacter endophyticum gen. nov., sp. nov., a new genus isolated from Rubus ulmifolius Schott. stem.</title>
        <authorList>
            <person name="Roca-Couso R."/>
            <person name="Flores-Felix J.D."/>
            <person name="Igual J.M."/>
            <person name="Rivas R."/>
        </authorList>
    </citation>
    <scope>NUCLEOTIDE SEQUENCE</scope>
    <source>
        <strain evidence="2">CRRU44</strain>
    </source>
</reference>
<sequence>MISAPSSTKLPVVPRPARDERLSSWLNRLAQLYAMPTDVFLEHCGLSLRDATALEWRLGGGEGPILASLTGMTIEALRTMTFEEIAPHARRMVALGNRYVCRGCSPGIHRKRAAFPWNFWCREHDLRFDACGGRKLGEWLPETALTLLDFNAHDGAARLTDWAHGREDGVPSIPQLLDFLTTRHRRSSPPSLTEQPILSLAARRANHDFLTRPIARQALLIIVPEYDRVAPVLAKPVRAGLLSLTQGSLLQNYALAVGIGRLSADPVGYAASVLLASDGEGEQRLRQALQGWPLALRRRIYGRFQRLNGMGAQSGRGTAQSQKFRFTQSHIDARRIS</sequence>
<protein>
    <recommendedName>
        <fullName evidence="1">TniQ domain-containing protein</fullName>
    </recommendedName>
</protein>
<evidence type="ECO:0000259" key="1">
    <source>
        <dbReference type="Pfam" id="PF06527"/>
    </source>
</evidence>
<dbReference type="EMBL" id="JAANCM010000010">
    <property type="protein sequence ID" value="NHT77704.1"/>
    <property type="molecule type" value="Genomic_DNA"/>
</dbReference>
<evidence type="ECO:0000313" key="2">
    <source>
        <dbReference type="EMBL" id="NHT77704.1"/>
    </source>
</evidence>
<dbReference type="RefSeq" id="WP_167130233.1">
    <property type="nucleotide sequence ID" value="NZ_JAANCM010000010.1"/>
</dbReference>
<feature type="domain" description="TniQ" evidence="1">
    <location>
        <begin position="11"/>
        <end position="109"/>
    </location>
</feature>
<evidence type="ECO:0000313" key="3">
    <source>
        <dbReference type="Proteomes" id="UP001155840"/>
    </source>
</evidence>
<keyword evidence="3" id="KW-1185">Reference proteome</keyword>
<name>A0AA44CCC4_9HYPH</name>